<proteinExistence type="predicted"/>
<name>A0A0X3VC88_9ACTN</name>
<organism evidence="3 4">
    <name type="scientific">Actinoplanes awajinensis subsp. mycoplanecinus</name>
    <dbReference type="NCBI Taxonomy" id="135947"/>
    <lineage>
        <taxon>Bacteria</taxon>
        <taxon>Bacillati</taxon>
        <taxon>Actinomycetota</taxon>
        <taxon>Actinomycetes</taxon>
        <taxon>Micromonosporales</taxon>
        <taxon>Micromonosporaceae</taxon>
        <taxon>Actinoplanes</taxon>
    </lineage>
</organism>
<dbReference type="InterPro" id="IPR036514">
    <property type="entry name" value="SGNH_hydro_sf"/>
</dbReference>
<dbReference type="PANTHER" id="PTHR30383">
    <property type="entry name" value="THIOESTERASE 1/PROTEASE 1/LYSOPHOSPHOLIPASE L1"/>
    <property type="match status" value="1"/>
</dbReference>
<dbReference type="Proteomes" id="UP000053244">
    <property type="component" value="Unassembled WGS sequence"/>
</dbReference>
<keyword evidence="1" id="KW-0732">Signal</keyword>
<dbReference type="OrthoDB" id="5561551at2"/>
<keyword evidence="4" id="KW-1185">Reference proteome</keyword>
<dbReference type="SUPFAM" id="SSF52266">
    <property type="entry name" value="SGNH hydrolase"/>
    <property type="match status" value="1"/>
</dbReference>
<sequence length="289" mass="31300">MPRRWQVAVLALLGVFALACEGGAGAADPEPTPSRSRTVAPSTGYPASMAALGDSITAGVGSCLAYVACSRNSWAAGTARGVDSHYQRILAENSKIKGHVHNFAEPGAEADALAGQAARAVDAKVQYVTVLIGANDACSGRLRDMTSVARFRDEVDRGLATLKKGLPKARVLVASIPDLYRLWQVGRDDEQALRVWSSGGVCPSMLADPASTARADNERRRAVRDRIDAYDDELRQACKAYGSRCRWDGGQVHDLRFTLDLVNTFDYFHPNLEGQNELAAITYPERFSW</sequence>
<comment type="caution">
    <text evidence="3">The sequence shown here is derived from an EMBL/GenBank/DDBJ whole genome shotgun (WGS) entry which is preliminary data.</text>
</comment>
<feature type="domain" description="SGNH hydrolase-type esterase" evidence="2">
    <location>
        <begin position="51"/>
        <end position="275"/>
    </location>
</feature>
<feature type="signal peptide" evidence="1">
    <location>
        <begin position="1"/>
        <end position="26"/>
    </location>
</feature>
<protein>
    <submittedName>
        <fullName evidence="3">GDSL family lipase</fullName>
    </submittedName>
</protein>
<evidence type="ECO:0000313" key="3">
    <source>
        <dbReference type="EMBL" id="KUL42411.1"/>
    </source>
</evidence>
<dbReference type="InterPro" id="IPR051532">
    <property type="entry name" value="Ester_Hydrolysis_Enzymes"/>
</dbReference>
<accession>A0A0X3VC88</accession>
<evidence type="ECO:0000256" key="1">
    <source>
        <dbReference type="SAM" id="SignalP"/>
    </source>
</evidence>
<evidence type="ECO:0000313" key="4">
    <source>
        <dbReference type="Proteomes" id="UP000053244"/>
    </source>
</evidence>
<feature type="chain" id="PRO_5007055776" evidence="1">
    <location>
        <begin position="27"/>
        <end position="289"/>
    </location>
</feature>
<reference evidence="3 4" key="1">
    <citation type="submission" date="2015-10" db="EMBL/GenBank/DDBJ databases">
        <authorList>
            <person name="Gilbert D.G."/>
        </authorList>
    </citation>
    <scope>NUCLEOTIDE SEQUENCE [LARGE SCALE GENOMIC DNA]</scope>
    <source>
        <strain evidence="3 4">NRRL B-16712</strain>
    </source>
</reference>
<dbReference type="EMBL" id="LLZH01000001">
    <property type="protein sequence ID" value="KUL42411.1"/>
    <property type="molecule type" value="Genomic_DNA"/>
</dbReference>
<dbReference type="InterPro" id="IPR013830">
    <property type="entry name" value="SGNH_hydro"/>
</dbReference>
<dbReference type="Gene3D" id="3.40.50.1110">
    <property type="entry name" value="SGNH hydrolase"/>
    <property type="match status" value="1"/>
</dbReference>
<dbReference type="PANTHER" id="PTHR30383:SF5">
    <property type="entry name" value="SGNH HYDROLASE-TYPE ESTERASE DOMAIN-CONTAINING PROTEIN"/>
    <property type="match status" value="1"/>
</dbReference>
<dbReference type="PROSITE" id="PS51257">
    <property type="entry name" value="PROKAR_LIPOPROTEIN"/>
    <property type="match status" value="1"/>
</dbReference>
<dbReference type="GO" id="GO:0004622">
    <property type="term" value="F:phosphatidylcholine lysophospholipase activity"/>
    <property type="evidence" value="ECO:0007669"/>
    <property type="project" value="TreeGrafter"/>
</dbReference>
<dbReference type="RefSeq" id="WP_067683837.1">
    <property type="nucleotide sequence ID" value="NZ_LLZH01000001.1"/>
</dbReference>
<dbReference type="Pfam" id="PF13472">
    <property type="entry name" value="Lipase_GDSL_2"/>
    <property type="match status" value="1"/>
</dbReference>
<evidence type="ECO:0000259" key="2">
    <source>
        <dbReference type="Pfam" id="PF13472"/>
    </source>
</evidence>
<gene>
    <name evidence="3" type="ORF">ADL15_00565</name>
</gene>
<dbReference type="AlphaFoldDB" id="A0A0X3VC88"/>